<evidence type="ECO:0000259" key="14">
    <source>
        <dbReference type="Pfam" id="PF07715"/>
    </source>
</evidence>
<evidence type="ECO:0000256" key="6">
    <source>
        <dbReference type="ARBA" id="ARBA00023077"/>
    </source>
</evidence>
<evidence type="ECO:0000256" key="11">
    <source>
        <dbReference type="RuleBase" id="RU003357"/>
    </source>
</evidence>
<dbReference type="Proteomes" id="UP000015993">
    <property type="component" value="Unassembled WGS sequence"/>
</dbReference>
<gene>
    <name evidence="15" type="ORF">HMPREF9332_01000</name>
</gene>
<dbReference type="PATRIC" id="fig|679199.3.peg.1097"/>
<evidence type="ECO:0000256" key="1">
    <source>
        <dbReference type="ARBA" id="ARBA00004571"/>
    </source>
</evidence>
<dbReference type="GO" id="GO:0044718">
    <property type="term" value="P:siderophore transmembrane transport"/>
    <property type="evidence" value="ECO:0007669"/>
    <property type="project" value="TreeGrafter"/>
</dbReference>
<feature type="domain" description="TonB-dependent receptor-like beta-barrel" evidence="13">
    <location>
        <begin position="335"/>
        <end position="751"/>
    </location>
</feature>
<evidence type="ECO:0000313" key="15">
    <source>
        <dbReference type="EMBL" id="EHG23016.1"/>
    </source>
</evidence>
<dbReference type="EMBL" id="ACZK01000018">
    <property type="protein sequence ID" value="EHG23016.1"/>
    <property type="molecule type" value="Genomic_DNA"/>
</dbReference>
<dbReference type="Pfam" id="PF07715">
    <property type="entry name" value="Plug"/>
    <property type="match status" value="1"/>
</dbReference>
<protein>
    <recommendedName>
        <fullName evidence="17">TonB-dependent receptor plug domain-containing protein</fullName>
    </recommendedName>
</protein>
<dbReference type="Gene3D" id="2.170.130.10">
    <property type="entry name" value="TonB-dependent receptor, plug domain"/>
    <property type="match status" value="1"/>
</dbReference>
<evidence type="ECO:0008006" key="17">
    <source>
        <dbReference type="Google" id="ProtNLM"/>
    </source>
</evidence>
<dbReference type="InterPro" id="IPR036942">
    <property type="entry name" value="Beta-barrel_TonB_sf"/>
</dbReference>
<dbReference type="AlphaFoldDB" id="G5GBP9"/>
<dbReference type="eggNOG" id="COG4206">
    <property type="taxonomic scope" value="Bacteria"/>
</dbReference>
<keyword evidence="4 10" id="KW-0812">Transmembrane</keyword>
<dbReference type="PANTHER" id="PTHR30069">
    <property type="entry name" value="TONB-DEPENDENT OUTER MEMBRANE RECEPTOR"/>
    <property type="match status" value="1"/>
</dbReference>
<dbReference type="PANTHER" id="PTHR30069:SF29">
    <property type="entry name" value="HEMOGLOBIN AND HEMOGLOBIN-HAPTOGLOBIN-BINDING PROTEIN 1-RELATED"/>
    <property type="match status" value="1"/>
</dbReference>
<evidence type="ECO:0000256" key="4">
    <source>
        <dbReference type="ARBA" id="ARBA00022692"/>
    </source>
</evidence>
<dbReference type="InterPro" id="IPR039426">
    <property type="entry name" value="TonB-dep_rcpt-like"/>
</dbReference>
<feature type="domain" description="TonB-dependent receptor plug" evidence="14">
    <location>
        <begin position="143"/>
        <end position="227"/>
    </location>
</feature>
<proteinExistence type="inferred from homology"/>
<evidence type="ECO:0000256" key="12">
    <source>
        <dbReference type="SAM" id="SignalP"/>
    </source>
</evidence>
<reference evidence="15 16" key="1">
    <citation type="submission" date="2011-08" db="EMBL/GenBank/DDBJ databases">
        <title>The Genome Sequence of Prevotella sp. oral taxon 302 str. F0323.</title>
        <authorList>
            <consortium name="The Broad Institute Genome Sequencing Platform"/>
            <person name="Earl A."/>
            <person name="Ward D."/>
            <person name="Feldgarden M."/>
            <person name="Gevers D."/>
            <person name="Izard J."/>
            <person name="Blanton J.M."/>
            <person name="Baranova O.V."/>
            <person name="Tanner A.C."/>
            <person name="Dewhirst F.E."/>
            <person name="Young S.K."/>
            <person name="Zeng Q."/>
            <person name="Gargeya S."/>
            <person name="Fitzgerald M."/>
            <person name="Haas B."/>
            <person name="Abouelleil A."/>
            <person name="Alvarado L."/>
            <person name="Arachchi H.M."/>
            <person name="Berlin A."/>
            <person name="Brown A."/>
            <person name="Chapman S.B."/>
            <person name="Chen Z."/>
            <person name="Dunbar C."/>
            <person name="Freedman E."/>
            <person name="Gearin G."/>
            <person name="Gellesch M."/>
            <person name="Goldberg J."/>
            <person name="Griggs A."/>
            <person name="Gujja S."/>
            <person name="Heiman D."/>
            <person name="Howarth C."/>
            <person name="Larson L."/>
            <person name="Lui A."/>
            <person name="MacDonald P.J.P."/>
            <person name="Montmayeur A."/>
            <person name="Murphy C."/>
            <person name="Neiman D."/>
            <person name="Pearson M."/>
            <person name="Priest M."/>
            <person name="Roberts A."/>
            <person name="Saif S."/>
            <person name="Shea T."/>
            <person name="Shenoy N."/>
            <person name="Sisk P."/>
            <person name="Stolte C."/>
            <person name="Sykes S."/>
            <person name="Wortman J."/>
            <person name="Nusbaum C."/>
            <person name="Birren B."/>
        </authorList>
    </citation>
    <scope>NUCLEOTIDE SEQUENCE [LARGE SCALE GENOMIC DNA]</scope>
    <source>
        <strain evidence="15 16">F0323</strain>
    </source>
</reference>
<sequence>MRKNIALYCLFTLISNLLSYQSVYAQYVTLFVTDAKSSERLSNATVKTFNNQTFITNNEGKVTLCQQHIAKRKILCILSHVGYKTMNIKWMDFKRDTTLYIGMEPEALALPNATVTSSREKSIKINPMVSSYMGSKDFIGISSSGTSVLNQIPGVNIRENGGVGSELNFSVAGMTGKQICVFLDDIPFEYYGTGASLASLSANQLSGIEVYKGIIPTKLATDALGGAINFISKYPDGKPVDFNLSYSLGSFHTHRVHGGISFNELPLFYVEGDFNHIQSKNNYTIDADVLSKNGTFTNDRVELFHNAFRNTSGKMTLGLKQKNIADKLELIAFFNKGRREIQNDALARQPYGGVELQGKTLGSLLTYKKHFGSKFNLSAYGMYSSSTTHVLDTTALVYNWRGEILCPSAGDGEISNIGTNAHFYQKHIVGQETFKWFVNPQWTLTQTFHLSYQDKRGVDNWEERHYGKEVDDKVKKFERAFITFECNYTHPNSRLKASSAMKVYHFTAKGDIKSNGEYTPVENHKNGIGYNAGMTYIPKENLVFKFSYEHAIRLPNADELFGDNIYISPNLNLKPEQSDNVNVSFIFANKSLKWETTCFYRQLSNIIWQKPGLITLTSMNLSNSRVWGLDMGFSYHILPELEIRANGTYQDIRNIGTKYESAEYNNLRIPNIPYLFGNIDCVFQKKMGRIFHQPFSVKTFLSNRYVHQFFLYWDNKGDKSSKNIIPTQFISNLGIQIIQDHLTLGVECNNIFNRPNFDNFRIQKPGRAFSTSITYLF</sequence>
<dbReference type="InterPro" id="IPR037066">
    <property type="entry name" value="Plug_dom_sf"/>
</dbReference>
<dbReference type="HOGENOM" id="CLU_016091_0_0_10"/>
<dbReference type="SUPFAM" id="SSF56935">
    <property type="entry name" value="Porins"/>
    <property type="match status" value="1"/>
</dbReference>
<name>G5GBP9_9BACT</name>
<comment type="subcellular location">
    <subcellularLocation>
        <location evidence="1 10">Cell outer membrane</location>
        <topology evidence="1 10">Multi-pass membrane protein</topology>
    </subcellularLocation>
</comment>
<accession>G5GBP9</accession>
<keyword evidence="6 11" id="KW-0798">TonB box</keyword>
<keyword evidence="8" id="KW-0675">Receptor</keyword>
<keyword evidence="3 10" id="KW-1134">Transmembrane beta strand</keyword>
<feature type="chain" id="PRO_5003477051" description="TonB-dependent receptor plug domain-containing protein" evidence="12">
    <location>
        <begin position="26"/>
        <end position="777"/>
    </location>
</feature>
<dbReference type="GO" id="GO:0009279">
    <property type="term" value="C:cell outer membrane"/>
    <property type="evidence" value="ECO:0007669"/>
    <property type="project" value="UniProtKB-SubCell"/>
</dbReference>
<feature type="signal peptide" evidence="12">
    <location>
        <begin position="1"/>
        <end position="25"/>
    </location>
</feature>
<evidence type="ECO:0000256" key="2">
    <source>
        <dbReference type="ARBA" id="ARBA00022448"/>
    </source>
</evidence>
<evidence type="ECO:0000256" key="7">
    <source>
        <dbReference type="ARBA" id="ARBA00023136"/>
    </source>
</evidence>
<evidence type="ECO:0000256" key="5">
    <source>
        <dbReference type="ARBA" id="ARBA00022729"/>
    </source>
</evidence>
<dbReference type="GO" id="GO:0015344">
    <property type="term" value="F:siderophore uptake transmembrane transporter activity"/>
    <property type="evidence" value="ECO:0007669"/>
    <property type="project" value="TreeGrafter"/>
</dbReference>
<comment type="similarity">
    <text evidence="10 11">Belongs to the TonB-dependent receptor family.</text>
</comment>
<keyword evidence="5 12" id="KW-0732">Signal</keyword>
<dbReference type="STRING" id="679199.HMPREF9332_01000"/>
<dbReference type="InterPro" id="IPR000531">
    <property type="entry name" value="Beta-barrel_TonB"/>
</dbReference>
<evidence type="ECO:0000313" key="16">
    <source>
        <dbReference type="Proteomes" id="UP000015993"/>
    </source>
</evidence>
<keyword evidence="2 10" id="KW-0813">Transport</keyword>
<evidence type="ECO:0000256" key="8">
    <source>
        <dbReference type="ARBA" id="ARBA00023170"/>
    </source>
</evidence>
<keyword evidence="16" id="KW-1185">Reference proteome</keyword>
<dbReference type="PROSITE" id="PS52016">
    <property type="entry name" value="TONB_DEPENDENT_REC_3"/>
    <property type="match status" value="1"/>
</dbReference>
<comment type="caution">
    <text evidence="15">The sequence shown here is derived from an EMBL/GenBank/DDBJ whole genome shotgun (WGS) entry which is preliminary data.</text>
</comment>
<evidence type="ECO:0000256" key="3">
    <source>
        <dbReference type="ARBA" id="ARBA00022452"/>
    </source>
</evidence>
<evidence type="ECO:0000256" key="10">
    <source>
        <dbReference type="PROSITE-ProRule" id="PRU01360"/>
    </source>
</evidence>
<organism evidence="15 16">
    <name type="scientific">Alloprevotella rava F0323</name>
    <dbReference type="NCBI Taxonomy" id="679199"/>
    <lineage>
        <taxon>Bacteria</taxon>
        <taxon>Pseudomonadati</taxon>
        <taxon>Bacteroidota</taxon>
        <taxon>Bacteroidia</taxon>
        <taxon>Bacteroidales</taxon>
        <taxon>Prevotellaceae</taxon>
        <taxon>Alloprevotella</taxon>
    </lineage>
</organism>
<dbReference type="Gene3D" id="2.40.170.20">
    <property type="entry name" value="TonB-dependent receptor, beta-barrel domain"/>
    <property type="match status" value="1"/>
</dbReference>
<keyword evidence="9 10" id="KW-0998">Cell outer membrane</keyword>
<dbReference type="InterPro" id="IPR012910">
    <property type="entry name" value="Plug_dom"/>
</dbReference>
<evidence type="ECO:0000259" key="13">
    <source>
        <dbReference type="Pfam" id="PF00593"/>
    </source>
</evidence>
<dbReference type="Pfam" id="PF00593">
    <property type="entry name" value="TonB_dep_Rec_b-barrel"/>
    <property type="match status" value="1"/>
</dbReference>
<keyword evidence="7 10" id="KW-0472">Membrane</keyword>
<dbReference type="OrthoDB" id="9812892at2"/>
<evidence type="ECO:0000256" key="9">
    <source>
        <dbReference type="ARBA" id="ARBA00023237"/>
    </source>
</evidence>